<comment type="similarity">
    <text evidence="6">Belongs to the peptidase M48 family.</text>
</comment>
<evidence type="ECO:0000313" key="9">
    <source>
        <dbReference type="Proteomes" id="UP000824281"/>
    </source>
</evidence>
<comment type="cofactor">
    <cofactor evidence="6">
        <name>Zn(2+)</name>
        <dbReference type="ChEBI" id="CHEBI:29105"/>
    </cofactor>
    <text evidence="6">Binds 1 zinc ion per subunit.</text>
</comment>
<keyword evidence="4 6" id="KW-0862">Zinc</keyword>
<organism evidence="8 9">
    <name type="scientific">Qipengyuania aurantiaca</name>
    <dbReference type="NCBI Taxonomy" id="2867233"/>
    <lineage>
        <taxon>Bacteria</taxon>
        <taxon>Pseudomonadati</taxon>
        <taxon>Pseudomonadota</taxon>
        <taxon>Alphaproteobacteria</taxon>
        <taxon>Sphingomonadales</taxon>
        <taxon>Erythrobacteraceae</taxon>
        <taxon>Qipengyuania</taxon>
    </lineage>
</organism>
<proteinExistence type="inferred from homology"/>
<dbReference type="Proteomes" id="UP000824281">
    <property type="component" value="Chromosome"/>
</dbReference>
<dbReference type="EC" id="3.4.24.-" evidence="8"/>
<reference evidence="8 9" key="1">
    <citation type="submission" date="2021-08" db="EMBL/GenBank/DDBJ databases">
        <title>Comparative Genomics Analysis of the Genus Qipengyuania Reveals Extensive Genetic Diversity and Metabolic Versatility, Including the Description of Fifteen Novel Species.</title>
        <authorList>
            <person name="Liu Y."/>
        </authorList>
    </citation>
    <scope>NUCLEOTIDE SEQUENCE [LARGE SCALE GENOMIC DNA]</scope>
    <source>
        <strain evidence="8 9">1NDH13</strain>
    </source>
</reference>
<keyword evidence="5 6" id="KW-0482">Metalloprotease</keyword>
<gene>
    <name evidence="8" type="ORF">K3148_09360</name>
</gene>
<dbReference type="Pfam" id="PF01435">
    <property type="entry name" value="Peptidase_M48"/>
    <property type="match status" value="1"/>
</dbReference>
<dbReference type="GO" id="GO:0008237">
    <property type="term" value="F:metallopeptidase activity"/>
    <property type="evidence" value="ECO:0007669"/>
    <property type="project" value="UniProtKB-KW"/>
</dbReference>
<sequence length="394" mass="43489">MDATSQQSARALEPLAYHIALQDHLREHEPQVWDKVAGGMDEAELAELRDTMLRNTYRLEEAGHPQVFAALRTAMERLGIEAPATLYQANDGTMNASLIYVPGEVHLTFFGPILEKLSEAELLALMGHELSHYLLWQMDEGAHHRTSRIFDHALSFPDAKPAHRETARLLSLYTELFADRGAAIAAQDTAPAIAVLVKTMTGLTSVDPEAYLRQAEELEAKGGKSQGHSHPEVYLRARALKLWWEGDPQLEDWLEARVQGPLSIEGLDLIGQYRLTALTRGFLARMLGEVEEGSDEIVTQVKAVFPDFAADEEKLDLAKVSVEKIDDATRDYFIALMFDLAMADSDATDVVMLAAAKTAAAMGATERLTGSLRRDLKWTKARADKLVAQAAKAA</sequence>
<evidence type="ECO:0000256" key="6">
    <source>
        <dbReference type="RuleBase" id="RU003983"/>
    </source>
</evidence>
<keyword evidence="9" id="KW-1185">Reference proteome</keyword>
<keyword evidence="2" id="KW-0479">Metal-binding</keyword>
<evidence type="ECO:0000256" key="5">
    <source>
        <dbReference type="ARBA" id="ARBA00023049"/>
    </source>
</evidence>
<dbReference type="InterPro" id="IPR001915">
    <property type="entry name" value="Peptidase_M48"/>
</dbReference>
<dbReference type="EMBL" id="CP081295">
    <property type="protein sequence ID" value="QZD89045.1"/>
    <property type="molecule type" value="Genomic_DNA"/>
</dbReference>
<protein>
    <submittedName>
        <fullName evidence="8">M48 family metalloprotease</fullName>
        <ecNumber evidence="8">3.4.24.-</ecNumber>
    </submittedName>
</protein>
<name>A0ABX8ZJ53_9SPHN</name>
<keyword evidence="3 6" id="KW-0378">Hydrolase</keyword>
<dbReference type="Gene3D" id="3.30.2010.10">
    <property type="entry name" value="Metalloproteases ('zincins'), catalytic domain"/>
    <property type="match status" value="1"/>
</dbReference>
<evidence type="ECO:0000256" key="4">
    <source>
        <dbReference type="ARBA" id="ARBA00022833"/>
    </source>
</evidence>
<keyword evidence="1 6" id="KW-0645">Protease</keyword>
<evidence type="ECO:0000256" key="2">
    <source>
        <dbReference type="ARBA" id="ARBA00022723"/>
    </source>
</evidence>
<evidence type="ECO:0000256" key="1">
    <source>
        <dbReference type="ARBA" id="ARBA00022670"/>
    </source>
</evidence>
<evidence type="ECO:0000256" key="3">
    <source>
        <dbReference type="ARBA" id="ARBA00022801"/>
    </source>
</evidence>
<evidence type="ECO:0000259" key="7">
    <source>
        <dbReference type="Pfam" id="PF01435"/>
    </source>
</evidence>
<evidence type="ECO:0000313" key="8">
    <source>
        <dbReference type="EMBL" id="QZD89045.1"/>
    </source>
</evidence>
<dbReference type="RefSeq" id="WP_221424553.1">
    <property type="nucleotide sequence ID" value="NZ_CP081295.1"/>
</dbReference>
<accession>A0ABX8ZJ53</accession>
<feature type="domain" description="Peptidase M48" evidence="7">
    <location>
        <begin position="73"/>
        <end position="134"/>
    </location>
</feature>